<proteinExistence type="predicted"/>
<evidence type="ECO:0000313" key="1">
    <source>
        <dbReference type="EMBL" id="WZN54024.1"/>
    </source>
</evidence>
<evidence type="ECO:0000313" key="2">
    <source>
        <dbReference type="Proteomes" id="UP001485301"/>
    </source>
</evidence>
<organism evidence="1 2">
    <name type="scientific">Sphingobacterium thalpophilum</name>
    <dbReference type="NCBI Taxonomy" id="259"/>
    <lineage>
        <taxon>Bacteria</taxon>
        <taxon>Pseudomonadati</taxon>
        <taxon>Bacteroidota</taxon>
        <taxon>Sphingobacteriia</taxon>
        <taxon>Sphingobacteriales</taxon>
        <taxon>Sphingobacteriaceae</taxon>
        <taxon>Sphingobacterium</taxon>
    </lineage>
</organism>
<reference evidence="1" key="1">
    <citation type="submission" date="2024-04" db="EMBL/GenBank/DDBJ databases">
        <title>Complete genome sequence of Sphingobacterium thalpophiium BAA-1094.</title>
        <authorList>
            <person name="Adaikpoh B.I."/>
        </authorList>
    </citation>
    <scope>NUCLEOTIDE SEQUENCE</scope>
    <source>
        <strain evidence="1">BAA-1094</strain>
    </source>
</reference>
<protein>
    <submittedName>
        <fullName evidence="1">Site-specific integrase</fullName>
    </submittedName>
</protein>
<name>A0ACD5BWN6_9SPHI</name>
<dbReference type="EMBL" id="CP151087">
    <property type="protein sequence ID" value="WZN54024.1"/>
    <property type="molecule type" value="Genomic_DNA"/>
</dbReference>
<sequence length="436" mass="49974">MSTNYSLLFYLKKPKNYVNGPKPIYMRITVDGIPKEVSTGRECDPSKWNSKASRVKGTTEAIKTLNSYLDALVSKVSTIHTAMTAAAEEITAESIKLRYQGKDIKRKQFLDVFREHNIQMKALLGNGFKPNTLKGYKTSLLHVCGYLEKEYRSQDIDTRKIDHAFVTGYEFFLRATMGCSAVSAAKYMKHLRKIIKICIAHRWIMDDPFAFYKIKAKAKEKEFLTDAELRRIEEKLFKIPRLAHVRDIFVFCCYTGLSYADVKKLKWTDIAEGVDGKLWIFTSREKTETSSNIPLLPKALEIIERYHDYPPCMTKDMVLPVLSNQKMNSYLKEIADLCEITKELTFHKSRHTFATSVTLANSVPIETVSKMLGHTDIKTTQHYAKLLDNRVAVDMERLERKIENKPAPANQAKIAELCTPQAFTFIKTDHNGRNIA</sequence>
<dbReference type="Proteomes" id="UP001485301">
    <property type="component" value="Chromosome"/>
</dbReference>
<accession>A0ACD5BWN6</accession>
<keyword evidence="2" id="KW-1185">Reference proteome</keyword>
<gene>
    <name evidence="1" type="ORF">AACH28_15345</name>
</gene>